<sequence length="539" mass="59139">MQERIKEIPTRIMEFWKKYSSKQKTIIIAVICAVLVAIAVVAYLVSRPTWTKFQEFSKLDDANKMASALDDAGIDHYSSKDGLTIYVHDDDMTNALYTMSDQGLTDTGYTWDKAFDNSMSTTEDEKSQKRVLALQSEIQKSLIDYSFIDDADVFIDVPDSTYSVLDEKDDTSITAKITVSDAHKKDLTEDTSAALASWLANAVGTTVEHVIINDSDGNCLYNGSTADSLGGSITGGTSEYVEKLRNTIASNVTDLLVKSGYDDIQVGTQGVKFNMNKVETLSKTYSVADGREYGYPTNLYTYEGSGGNSASGEPGTASNSDDTDTMMQESSGSSSSTKIEKLEDLLTNETIENIKQETPAIQYDDSSLGIVALQYKVVKEEDLEADGSLDNMTFDQYVAANSDRTAITLSDDEINLIAQATGVNAANISVMAYSVPKFVAKTSTSRGISDYLMIILAVLIIALLIFVVVRGTAPVKVSEEEPELSVEQLLATTKENQSLDDIEFSDKSETRKLIEKFVDENPEAVAQLLRNWLNDEWDV</sequence>
<keyword evidence="2" id="KW-0472">Membrane</keyword>
<feature type="transmembrane region" description="Helical" evidence="2">
    <location>
        <begin position="451"/>
        <end position="469"/>
    </location>
</feature>
<evidence type="ECO:0000259" key="3">
    <source>
        <dbReference type="Pfam" id="PF01514"/>
    </source>
</evidence>
<keyword evidence="5" id="KW-1185">Reference proteome</keyword>
<dbReference type="Pfam" id="PF01514">
    <property type="entry name" value="YscJ_FliF"/>
    <property type="match status" value="1"/>
</dbReference>
<comment type="caution">
    <text evidence="4">The sequence shown here is derived from an EMBL/GenBank/DDBJ whole genome shotgun (WGS) entry which is preliminary data.</text>
</comment>
<evidence type="ECO:0000256" key="1">
    <source>
        <dbReference type="SAM" id="MobiDB-lite"/>
    </source>
</evidence>
<organism evidence="4 5">
    <name type="scientific">Jutongia hominis</name>
    <dbReference type="NCBI Taxonomy" id="2763664"/>
    <lineage>
        <taxon>Bacteria</taxon>
        <taxon>Bacillati</taxon>
        <taxon>Bacillota</taxon>
        <taxon>Clostridia</taxon>
        <taxon>Lachnospirales</taxon>
        <taxon>Lachnospiraceae</taxon>
        <taxon>Jutongia</taxon>
    </lineage>
</organism>
<reference evidence="4 5" key="1">
    <citation type="submission" date="2020-08" db="EMBL/GenBank/DDBJ databases">
        <title>Genome public.</title>
        <authorList>
            <person name="Liu C."/>
            <person name="Sun Q."/>
        </authorList>
    </citation>
    <scope>NUCLEOTIDE SEQUENCE [LARGE SCALE GENOMIC DNA]</scope>
    <source>
        <strain evidence="4 5">BX3</strain>
    </source>
</reference>
<dbReference type="InterPro" id="IPR006182">
    <property type="entry name" value="FliF_N_dom"/>
</dbReference>
<dbReference type="PANTHER" id="PTHR30046">
    <property type="entry name" value="FLAGELLAR M-RING PROTEIN"/>
    <property type="match status" value="1"/>
</dbReference>
<feature type="domain" description="Flagellar M-ring N-terminal" evidence="3">
    <location>
        <begin position="50"/>
        <end position="221"/>
    </location>
</feature>
<dbReference type="InterPro" id="IPR043427">
    <property type="entry name" value="YscJ/FliF"/>
</dbReference>
<dbReference type="EMBL" id="JACRSW010000032">
    <property type="protein sequence ID" value="MBC8557942.1"/>
    <property type="molecule type" value="Genomic_DNA"/>
</dbReference>
<evidence type="ECO:0000313" key="5">
    <source>
        <dbReference type="Proteomes" id="UP000637513"/>
    </source>
</evidence>
<evidence type="ECO:0000313" key="4">
    <source>
        <dbReference type="EMBL" id="MBC8557942.1"/>
    </source>
</evidence>
<keyword evidence="2" id="KW-0812">Transmembrane</keyword>
<feature type="region of interest" description="Disordered" evidence="1">
    <location>
        <begin position="304"/>
        <end position="338"/>
    </location>
</feature>
<feature type="compositionally biased region" description="Polar residues" evidence="1">
    <location>
        <begin position="310"/>
        <end position="329"/>
    </location>
</feature>
<protein>
    <recommendedName>
        <fullName evidence="3">Flagellar M-ring N-terminal domain-containing protein</fullName>
    </recommendedName>
</protein>
<keyword evidence="2" id="KW-1133">Transmembrane helix</keyword>
<gene>
    <name evidence="4" type="ORF">H8700_09515</name>
</gene>
<accession>A0ABR7MVX2</accession>
<dbReference type="PANTHER" id="PTHR30046:SF0">
    <property type="entry name" value="FLAGELLAR M-RING PROTEIN"/>
    <property type="match status" value="1"/>
</dbReference>
<proteinExistence type="predicted"/>
<dbReference type="Proteomes" id="UP000637513">
    <property type="component" value="Unassembled WGS sequence"/>
</dbReference>
<name>A0ABR7MVX2_9FIRM</name>
<evidence type="ECO:0000256" key="2">
    <source>
        <dbReference type="SAM" id="Phobius"/>
    </source>
</evidence>
<dbReference type="RefSeq" id="WP_249305367.1">
    <property type="nucleotide sequence ID" value="NZ_JACRSW010000032.1"/>
</dbReference>
<feature type="transmembrane region" description="Helical" evidence="2">
    <location>
        <begin position="26"/>
        <end position="45"/>
    </location>
</feature>